<evidence type="ECO:0000313" key="2">
    <source>
        <dbReference type="Proteomes" id="UP000077829"/>
    </source>
</evidence>
<organism evidence="1 2">
    <name type="scientific">Pseudomonas antarctica</name>
    <dbReference type="NCBI Taxonomy" id="219572"/>
    <lineage>
        <taxon>Bacteria</taxon>
        <taxon>Pseudomonadati</taxon>
        <taxon>Pseudomonadota</taxon>
        <taxon>Gammaproteobacteria</taxon>
        <taxon>Pseudomonadales</taxon>
        <taxon>Pseudomonadaceae</taxon>
        <taxon>Pseudomonas</taxon>
    </lineage>
</organism>
<name>A0A172Z0H1_9PSED</name>
<gene>
    <name evidence="1" type="ORF">A7J50_2588</name>
</gene>
<evidence type="ECO:0000313" key="1">
    <source>
        <dbReference type="EMBL" id="ANF85987.1"/>
    </source>
</evidence>
<dbReference type="RefSeq" id="WP_237140903.1">
    <property type="nucleotide sequence ID" value="NZ_CP015600.1"/>
</dbReference>
<dbReference type="Proteomes" id="UP000077829">
    <property type="component" value="Chromosome"/>
</dbReference>
<dbReference type="STRING" id="219572.A7J50_2588"/>
<dbReference type="PATRIC" id="fig|219572.3.peg.2660"/>
<sequence>MGNSSADDAINKENAAGFAAAEAAGVATVPTLPAPDISNVEPDGLILIKYLFDDLVVKLTKPWQFLPQLGESDFVTFIWHVEGSVAFDLEPIELVGPITADDFPVEVTIPQAYFLNSAKVRVSYRVNNLFVDSEVFEVSSDRTIIIDRVAPGGGQVLNAARFLLDPITEYDSSNATAEVDVPGDYLDRKAFDTVLCYLSDRDTLPTRPAIHEQSFAAVSGPMRVNIPMAEIRKFAGAPLLYFFYRLRDRAGNISAQYSFVASTGLQLNAPPANLSVPEVPAYDSDLLVNREDARRIVSVRVRHYDNLLADDQCVVEWDGIKLPPVPVSALPFSVSVEWSVLIAKGANLRRIINLPVRYAILRAGDTVGPGISSPVKRVTVDMTIAGQENPQAPALLNRQLALVNIHGAVSQIPNRLDSSDANQPVRASFTLFDNPVQGERALLFWPGQATPVATYLVKPGDVGGKIVDFDNRIDWQVIQAGGSNANTLVSYQTDNGVNQQLSPDQTVFVSLTPPISYPKPSFPQTAPHPHKWLACDAKVWEGIKVVVNPAPNVLQPGDQVVLSWQGYLNYPDRNPLPATADTFEYVWVAGDTTHEYIIEPYEALIRPLSDYAGGAARYSVFREGILQGTSATAYVPIDRKYSTGKYCGPNGVGPGEK</sequence>
<protein>
    <submittedName>
        <fullName evidence="1">Uncharacterized protein</fullName>
    </submittedName>
</protein>
<dbReference type="EMBL" id="CP015600">
    <property type="protein sequence ID" value="ANF85987.1"/>
    <property type="molecule type" value="Genomic_DNA"/>
</dbReference>
<dbReference type="AlphaFoldDB" id="A0A172Z0H1"/>
<reference evidence="1 2" key="1">
    <citation type="submission" date="2016-05" db="EMBL/GenBank/DDBJ databases">
        <title>Complete genome sequence of Pseudomonas antarctica PAMC 27494.</title>
        <authorList>
            <person name="Lee J."/>
        </authorList>
    </citation>
    <scope>NUCLEOTIDE SEQUENCE [LARGE SCALE GENOMIC DNA]</scope>
    <source>
        <strain evidence="1 2">PAMC 27494</strain>
    </source>
</reference>
<accession>A0A172Z0H1</accession>
<proteinExistence type="predicted"/>
<dbReference type="KEGG" id="panr:A7J50_2588"/>